<dbReference type="EMBL" id="JAHQIW010003566">
    <property type="protein sequence ID" value="KAJ1359183.1"/>
    <property type="molecule type" value="Genomic_DNA"/>
</dbReference>
<reference evidence="2" key="1">
    <citation type="submission" date="2021-06" db="EMBL/GenBank/DDBJ databases">
        <title>Parelaphostrongylus tenuis whole genome reference sequence.</title>
        <authorList>
            <person name="Garwood T.J."/>
            <person name="Larsen P.A."/>
            <person name="Fountain-Jones N.M."/>
            <person name="Garbe J.R."/>
            <person name="Macchietto M.G."/>
            <person name="Kania S.A."/>
            <person name="Gerhold R.W."/>
            <person name="Richards J.E."/>
            <person name="Wolf T.M."/>
        </authorList>
    </citation>
    <scope>NUCLEOTIDE SEQUENCE</scope>
    <source>
        <strain evidence="2">MNPRO001-30</strain>
        <tissue evidence="2">Meninges</tissue>
    </source>
</reference>
<keyword evidence="3" id="KW-1185">Reference proteome</keyword>
<comment type="caution">
    <text evidence="2">The sequence shown here is derived from an EMBL/GenBank/DDBJ whole genome shotgun (WGS) entry which is preliminary data.</text>
</comment>
<gene>
    <name evidence="2" type="ORF">KIN20_017862</name>
</gene>
<protein>
    <submittedName>
        <fullName evidence="2">Uncharacterized protein</fullName>
    </submittedName>
</protein>
<feature type="region of interest" description="Disordered" evidence="1">
    <location>
        <begin position="1"/>
        <end position="34"/>
    </location>
</feature>
<dbReference type="Proteomes" id="UP001196413">
    <property type="component" value="Unassembled WGS sequence"/>
</dbReference>
<organism evidence="2 3">
    <name type="scientific">Parelaphostrongylus tenuis</name>
    <name type="common">Meningeal worm</name>
    <dbReference type="NCBI Taxonomy" id="148309"/>
    <lineage>
        <taxon>Eukaryota</taxon>
        <taxon>Metazoa</taxon>
        <taxon>Ecdysozoa</taxon>
        <taxon>Nematoda</taxon>
        <taxon>Chromadorea</taxon>
        <taxon>Rhabditida</taxon>
        <taxon>Rhabditina</taxon>
        <taxon>Rhabditomorpha</taxon>
        <taxon>Strongyloidea</taxon>
        <taxon>Metastrongylidae</taxon>
        <taxon>Parelaphostrongylus</taxon>
    </lineage>
</organism>
<feature type="compositionally biased region" description="Basic and acidic residues" evidence="1">
    <location>
        <begin position="16"/>
        <end position="34"/>
    </location>
</feature>
<dbReference type="AlphaFoldDB" id="A0AAD5MM34"/>
<evidence type="ECO:0000256" key="1">
    <source>
        <dbReference type="SAM" id="MobiDB-lite"/>
    </source>
</evidence>
<evidence type="ECO:0000313" key="2">
    <source>
        <dbReference type="EMBL" id="KAJ1359183.1"/>
    </source>
</evidence>
<name>A0AAD5MM34_PARTN</name>
<accession>A0AAD5MM34</accession>
<proteinExistence type="predicted"/>
<sequence>MNISPSTGASGYVGHPGDDALHRPATSRDLEKAQKDITSNDVKYCLGEHVLEMFEITPISMNEE</sequence>
<evidence type="ECO:0000313" key="3">
    <source>
        <dbReference type="Proteomes" id="UP001196413"/>
    </source>
</evidence>